<protein>
    <submittedName>
        <fullName evidence="1">Uncharacterized protein</fullName>
    </submittedName>
</protein>
<dbReference type="AlphaFoldDB" id="A0A8R7UJT3"/>
<dbReference type="Proteomes" id="UP000015106">
    <property type="component" value="Chromosome 5"/>
</dbReference>
<dbReference type="PANTHER" id="PTHR33883">
    <property type="entry name" value="WPP DOMAIN-ASSOCIATED PROTEIN"/>
    <property type="match status" value="1"/>
</dbReference>
<dbReference type="InterPro" id="IPR037490">
    <property type="entry name" value="WAP"/>
</dbReference>
<accession>A0A8R7UJT3</accession>
<reference evidence="2" key="1">
    <citation type="journal article" date="2013" name="Nature">
        <title>Draft genome of the wheat A-genome progenitor Triticum urartu.</title>
        <authorList>
            <person name="Ling H.Q."/>
            <person name="Zhao S."/>
            <person name="Liu D."/>
            <person name="Wang J."/>
            <person name="Sun H."/>
            <person name="Zhang C."/>
            <person name="Fan H."/>
            <person name="Li D."/>
            <person name="Dong L."/>
            <person name="Tao Y."/>
            <person name="Gao C."/>
            <person name="Wu H."/>
            <person name="Li Y."/>
            <person name="Cui Y."/>
            <person name="Guo X."/>
            <person name="Zheng S."/>
            <person name="Wang B."/>
            <person name="Yu K."/>
            <person name="Liang Q."/>
            <person name="Yang W."/>
            <person name="Lou X."/>
            <person name="Chen J."/>
            <person name="Feng M."/>
            <person name="Jian J."/>
            <person name="Zhang X."/>
            <person name="Luo G."/>
            <person name="Jiang Y."/>
            <person name="Liu J."/>
            <person name="Wang Z."/>
            <person name="Sha Y."/>
            <person name="Zhang B."/>
            <person name="Wu H."/>
            <person name="Tang D."/>
            <person name="Shen Q."/>
            <person name="Xue P."/>
            <person name="Zou S."/>
            <person name="Wang X."/>
            <person name="Liu X."/>
            <person name="Wang F."/>
            <person name="Yang Y."/>
            <person name="An X."/>
            <person name="Dong Z."/>
            <person name="Zhang K."/>
            <person name="Zhang X."/>
            <person name="Luo M.C."/>
            <person name="Dvorak J."/>
            <person name="Tong Y."/>
            <person name="Wang J."/>
            <person name="Yang H."/>
            <person name="Li Z."/>
            <person name="Wang D."/>
            <person name="Zhang A."/>
            <person name="Wang J."/>
        </authorList>
    </citation>
    <scope>NUCLEOTIDE SEQUENCE</scope>
    <source>
        <strain evidence="2">cv. G1812</strain>
    </source>
</reference>
<dbReference type="PANTHER" id="PTHR33883:SF6">
    <property type="entry name" value="WPP DOMAIN-ASSOCIATED PROTEIN"/>
    <property type="match status" value="1"/>
</dbReference>
<reference evidence="1" key="2">
    <citation type="submission" date="2018-03" db="EMBL/GenBank/DDBJ databases">
        <title>The Triticum urartu genome reveals the dynamic nature of wheat genome evolution.</title>
        <authorList>
            <person name="Ling H."/>
            <person name="Ma B."/>
            <person name="Shi X."/>
            <person name="Liu H."/>
            <person name="Dong L."/>
            <person name="Sun H."/>
            <person name="Cao Y."/>
            <person name="Gao Q."/>
            <person name="Zheng S."/>
            <person name="Li Y."/>
            <person name="Yu Y."/>
            <person name="Du H."/>
            <person name="Qi M."/>
            <person name="Li Y."/>
            <person name="Yu H."/>
            <person name="Cui Y."/>
            <person name="Wang N."/>
            <person name="Chen C."/>
            <person name="Wu H."/>
            <person name="Zhao Y."/>
            <person name="Zhang J."/>
            <person name="Li Y."/>
            <person name="Zhou W."/>
            <person name="Zhang B."/>
            <person name="Hu W."/>
            <person name="Eijk M."/>
            <person name="Tang J."/>
            <person name="Witsenboer H."/>
            <person name="Zhao S."/>
            <person name="Li Z."/>
            <person name="Zhang A."/>
            <person name="Wang D."/>
            <person name="Liang C."/>
        </authorList>
    </citation>
    <scope>NUCLEOTIDE SEQUENCE [LARGE SCALE GENOMIC DNA]</scope>
    <source>
        <strain evidence="1">cv. G1812</strain>
    </source>
</reference>
<reference evidence="1" key="3">
    <citation type="submission" date="2022-06" db="UniProtKB">
        <authorList>
            <consortium name="EnsemblPlants"/>
        </authorList>
    </citation>
    <scope>IDENTIFICATION</scope>
</reference>
<proteinExistence type="predicted"/>
<organism evidence="1 2">
    <name type="scientific">Triticum urartu</name>
    <name type="common">Red wild einkorn</name>
    <name type="synonym">Crithodium urartu</name>
    <dbReference type="NCBI Taxonomy" id="4572"/>
    <lineage>
        <taxon>Eukaryota</taxon>
        <taxon>Viridiplantae</taxon>
        <taxon>Streptophyta</taxon>
        <taxon>Embryophyta</taxon>
        <taxon>Tracheophyta</taxon>
        <taxon>Spermatophyta</taxon>
        <taxon>Magnoliopsida</taxon>
        <taxon>Liliopsida</taxon>
        <taxon>Poales</taxon>
        <taxon>Poaceae</taxon>
        <taxon>BOP clade</taxon>
        <taxon>Pooideae</taxon>
        <taxon>Triticodae</taxon>
        <taxon>Triticeae</taxon>
        <taxon>Triticinae</taxon>
        <taxon>Triticum</taxon>
    </lineage>
</organism>
<name>A0A8R7UJT3_TRIUA</name>
<evidence type="ECO:0000313" key="1">
    <source>
        <dbReference type="EnsemblPlants" id="TuG1812G0500004453.01.T01"/>
    </source>
</evidence>
<evidence type="ECO:0000313" key="2">
    <source>
        <dbReference type="Proteomes" id="UP000015106"/>
    </source>
</evidence>
<sequence>MLETRRSELQKAEAKVVILGDKVNTHVSLLEKIYVTLDHYSPTLQKYTGLLDAFLKTCKLVAGLRSRHDEDEIA</sequence>
<keyword evidence="2" id="KW-1185">Reference proteome</keyword>
<dbReference type="Gramene" id="TuG1812G0500004453.01.T01">
    <property type="protein sequence ID" value="TuG1812G0500004453.01.T01"/>
    <property type="gene ID" value="TuG1812G0500004453.01"/>
</dbReference>
<dbReference type="EnsemblPlants" id="TuG1812G0500004453.01.T01">
    <property type="protein sequence ID" value="TuG1812G0500004453.01.T01"/>
    <property type="gene ID" value="TuG1812G0500004453.01"/>
</dbReference>